<dbReference type="EMBL" id="CACVKT020007364">
    <property type="protein sequence ID" value="CAC5407167.1"/>
    <property type="molecule type" value="Genomic_DNA"/>
</dbReference>
<evidence type="ECO:0000256" key="1">
    <source>
        <dbReference type="SAM" id="SignalP"/>
    </source>
</evidence>
<keyword evidence="1" id="KW-0732">Signal</keyword>
<dbReference type="InterPro" id="IPR046496">
    <property type="entry name" value="DUF6589"/>
</dbReference>
<reference evidence="3 4" key="1">
    <citation type="submission" date="2020-06" db="EMBL/GenBank/DDBJ databases">
        <authorList>
            <person name="Li R."/>
            <person name="Bekaert M."/>
        </authorList>
    </citation>
    <scope>NUCLEOTIDE SEQUENCE [LARGE SCALE GENOMIC DNA]</scope>
    <source>
        <strain evidence="4">wild</strain>
    </source>
</reference>
<organism evidence="3 4">
    <name type="scientific">Mytilus coruscus</name>
    <name type="common">Sea mussel</name>
    <dbReference type="NCBI Taxonomy" id="42192"/>
    <lineage>
        <taxon>Eukaryota</taxon>
        <taxon>Metazoa</taxon>
        <taxon>Spiralia</taxon>
        <taxon>Lophotrochozoa</taxon>
        <taxon>Mollusca</taxon>
        <taxon>Bivalvia</taxon>
        <taxon>Autobranchia</taxon>
        <taxon>Pteriomorphia</taxon>
        <taxon>Mytilida</taxon>
        <taxon>Mytiloidea</taxon>
        <taxon>Mytilidae</taxon>
        <taxon>Mytilinae</taxon>
        <taxon>Mytilus</taxon>
    </lineage>
</organism>
<dbReference type="AlphaFoldDB" id="A0A6J8DHL9"/>
<protein>
    <recommendedName>
        <fullName evidence="2">DUF6589 domain-containing protein</fullName>
    </recommendedName>
</protein>
<feature type="chain" id="PRO_5026889449" description="DUF6589 domain-containing protein" evidence="1">
    <location>
        <begin position="26"/>
        <end position="389"/>
    </location>
</feature>
<gene>
    <name evidence="3" type="ORF">MCOR_40670</name>
</gene>
<keyword evidence="4" id="KW-1185">Reference proteome</keyword>
<dbReference type="OrthoDB" id="10517091at2759"/>
<evidence type="ECO:0000313" key="3">
    <source>
        <dbReference type="EMBL" id="CAC5407167.1"/>
    </source>
</evidence>
<dbReference type="Proteomes" id="UP000507470">
    <property type="component" value="Unassembled WGS sequence"/>
</dbReference>
<evidence type="ECO:0000313" key="4">
    <source>
        <dbReference type="Proteomes" id="UP000507470"/>
    </source>
</evidence>
<proteinExistence type="predicted"/>
<name>A0A6J8DHL9_MYTCO</name>
<feature type="signal peptide" evidence="1">
    <location>
        <begin position="1"/>
        <end position="25"/>
    </location>
</feature>
<feature type="domain" description="DUF6589" evidence="2">
    <location>
        <begin position="149"/>
        <end position="262"/>
    </location>
</feature>
<evidence type="ECO:0000259" key="2">
    <source>
        <dbReference type="Pfam" id="PF20231"/>
    </source>
</evidence>
<dbReference type="Pfam" id="PF20231">
    <property type="entry name" value="DUF6589"/>
    <property type="match status" value="1"/>
</dbReference>
<sequence length="389" mass="44196">MCFKTNFEILLACAIISIFMNDIDDDSVDSQPTDIPVIDSQANDENIHNYDVDDRTLGNSVDNDFEDTGEWERDMFLVEMPMTPAGDNIKQVTLPKPKVYDRLTRIGVSTSYTVGLSTINQLGKRYPDLLINAMKEGKYIRLVGDNVNFSVGGDQLTRERLTQAMLLRYGNINPNGEFRNIGRCVAEFFHLGMNFLEKVIFGEMWNKSGIIEAGTLRGECERISRKGVDANVMNAYEEDKKFVTSYVTSNLVVAVMHFFGMETENDNPSRNCPSAQSKESSHDLMGIFVDKYIFPIWSGESNQCTDLQEVDCDDQNDIGPCQVVKVTLANGIELDIPMTTPTLSKNKENKPDKIKDYAHYSLEVGMTFIFYFLQNVKIPDRQKMLHYYK</sequence>
<accession>A0A6J8DHL9</accession>